<protein>
    <submittedName>
        <fullName evidence="2">Uncharacterized protein</fullName>
    </submittedName>
</protein>
<sequence length="76" mass="7727">MPAWVGLDLINPGLDLDLGLGGYQDPGLGRPGPGQSGPGPGPGPGPAWDLKTRSSSCHTALRRLGEMNSNAHGLDV</sequence>
<reference evidence="2 3" key="1">
    <citation type="journal article" date="2017" name="Curr. Biol.">
        <title>Genome architecture and evolution of a unichromosomal asexual nematode.</title>
        <authorList>
            <person name="Fradin H."/>
            <person name="Zegar C."/>
            <person name="Gutwein M."/>
            <person name="Lucas J."/>
            <person name="Kovtun M."/>
            <person name="Corcoran D."/>
            <person name="Baugh L.R."/>
            <person name="Kiontke K."/>
            <person name="Gunsalus K."/>
            <person name="Fitch D.H."/>
            <person name="Piano F."/>
        </authorList>
    </citation>
    <scope>NUCLEOTIDE SEQUENCE [LARGE SCALE GENOMIC DNA]</scope>
    <source>
        <strain evidence="2">PF1309</strain>
    </source>
</reference>
<organism evidence="2 3">
    <name type="scientific">Diploscapter pachys</name>
    <dbReference type="NCBI Taxonomy" id="2018661"/>
    <lineage>
        <taxon>Eukaryota</taxon>
        <taxon>Metazoa</taxon>
        <taxon>Ecdysozoa</taxon>
        <taxon>Nematoda</taxon>
        <taxon>Chromadorea</taxon>
        <taxon>Rhabditida</taxon>
        <taxon>Rhabditina</taxon>
        <taxon>Rhabditomorpha</taxon>
        <taxon>Rhabditoidea</taxon>
        <taxon>Rhabditidae</taxon>
        <taxon>Diploscapter</taxon>
    </lineage>
</organism>
<feature type="compositionally biased region" description="Gly residues" evidence="1">
    <location>
        <begin position="20"/>
        <end position="38"/>
    </location>
</feature>
<feature type="region of interest" description="Disordered" evidence="1">
    <location>
        <begin position="20"/>
        <end position="55"/>
    </location>
</feature>
<comment type="caution">
    <text evidence="2">The sequence shown here is derived from an EMBL/GenBank/DDBJ whole genome shotgun (WGS) entry which is preliminary data.</text>
</comment>
<evidence type="ECO:0000313" key="2">
    <source>
        <dbReference type="EMBL" id="PAV92056.1"/>
    </source>
</evidence>
<proteinExistence type="predicted"/>
<evidence type="ECO:0000313" key="3">
    <source>
        <dbReference type="Proteomes" id="UP000218231"/>
    </source>
</evidence>
<keyword evidence="3" id="KW-1185">Reference proteome</keyword>
<dbReference type="EMBL" id="LIAE01006274">
    <property type="protein sequence ID" value="PAV92056.1"/>
    <property type="molecule type" value="Genomic_DNA"/>
</dbReference>
<evidence type="ECO:0000256" key="1">
    <source>
        <dbReference type="SAM" id="MobiDB-lite"/>
    </source>
</evidence>
<accession>A0A2A2M0R2</accession>
<gene>
    <name evidence="2" type="ORF">WR25_22713</name>
</gene>
<dbReference type="Proteomes" id="UP000218231">
    <property type="component" value="Unassembled WGS sequence"/>
</dbReference>
<dbReference type="AlphaFoldDB" id="A0A2A2M0R2"/>
<name>A0A2A2M0R2_9BILA</name>